<protein>
    <submittedName>
        <fullName evidence="1">Armadillo/beta-catenin-like repeat</fullName>
    </submittedName>
</protein>
<proteinExistence type="predicted"/>
<dbReference type="Proteomes" id="UP000050535">
    <property type="component" value="Unassembled WGS sequence"/>
</dbReference>
<dbReference type="PANTHER" id="PTHR12697">
    <property type="entry name" value="PBS LYASE HEAT-LIKE PROTEIN"/>
    <property type="match status" value="1"/>
</dbReference>
<dbReference type="SUPFAM" id="SSF48371">
    <property type="entry name" value="ARM repeat"/>
    <property type="match status" value="1"/>
</dbReference>
<dbReference type="EMBL" id="LGUC01000002">
    <property type="protein sequence ID" value="KPN29274.1"/>
    <property type="molecule type" value="Genomic_DNA"/>
</dbReference>
<dbReference type="Gene3D" id="1.25.10.10">
    <property type="entry name" value="Leucine-rich Repeat Variant"/>
    <property type="match status" value="4"/>
</dbReference>
<dbReference type="InterPro" id="IPR011989">
    <property type="entry name" value="ARM-like"/>
</dbReference>
<keyword evidence="2" id="KW-1185">Reference proteome</keyword>
<accession>A0A0P7HY15</accession>
<evidence type="ECO:0000313" key="2">
    <source>
        <dbReference type="Proteomes" id="UP000050535"/>
    </source>
</evidence>
<dbReference type="AlphaFoldDB" id="A0A0P7HY15"/>
<reference evidence="2" key="1">
    <citation type="submission" date="2013-11" db="EMBL/GenBank/DDBJ databases">
        <authorList>
            <person name="Hoang H.T."/>
            <person name="Killian M.L."/>
            <person name="Madson D.M."/>
            <person name="Arruda P.H.E."/>
            <person name="Sun D."/>
            <person name="Schwartz K.J."/>
            <person name="Yoon K."/>
        </authorList>
    </citation>
    <scope>NUCLEOTIDE SEQUENCE [LARGE SCALE GENOMIC DNA]</scope>
    <source>
        <strain evidence="2">CDK2</strain>
    </source>
</reference>
<evidence type="ECO:0000313" key="1">
    <source>
        <dbReference type="EMBL" id="KPN29274.1"/>
    </source>
</evidence>
<gene>
    <name evidence="1" type="ORF">SY89_03508</name>
</gene>
<sequence>MVNDADPDVETVVESLRGGVGPARSIGQLEEWRLTTDAATEYIQDDPTPFVEIADDIVAAAYREAHREPARVEETTGKEQLSVEIRDNLTALLQQLSYKVPGELVEHRRRLVEIGLRADNQSQRWNNQHLFTNLAAHDDEVGTQLFDSLLSTFTDTEAGDRRPVAGYYVRCLASDHETIAERGLPEVRELLRESPAPVRTEAVKFVRNLVNVGFLSDETPSEAALDATADVRPLLDAEESEVAEAAVEAVFEISEYAPERLRDEVEQLAGFIGHEQVSYSAATTIERVIDAEPGAAEDLPESIVSPFPDGAPTAQEHSLLVLAAVVETGLDGDGASALVNEVLPDVIESLDGGSGDVASEASELLAAVAATDPDVLVPSAADIVAGLSTERAQLYTRRTLERLLAHDPATFETVIPECRRLLEADWTNQSTKGSVAELLSNVADQSPDRLVAHTDVLETALDQGDDASNYACTALGEISRQHPEAVVEHAPALLDVVDEENASGRYMAATALENVAEVEPDAVADGADSLLEMSFTASESIDSTNARSACMTVLEERPDVAEDLRPEIRAALDSDDLETRVRAIQFTSSAVLRDAEPFYELRPRIEEALAADDDRLTESAAECMSQFADNRPDSVVDAVPTLGETLREGTADIRKEAASALWHVATDHPEPVAGVVDDLVVAFRDSSDYTKDSICRVLSEVAGEIDAVPEGLFVELVEFDLAYSGSLSTSNAVEAIGELSASLEELDQAVRTELLQALRDGSTDRQKNAAAIARVLTGQSAKNSMLSDNVVHESPPAGTEELLPALTDAFDADDEDVRKHAMWAVCGLSRTRPATVLPTVEEIDSLLDLESEAKGQAMFPAAEALYHLAGHDAEALVTDETGLVGHLVWLGATLDRQSFDESPASDCLGYTVYTTHGAKALGRVAQAAPDRVAAELVDDEEESLVDLYERAHEDVQEHLLGYSRK</sequence>
<comment type="caution">
    <text evidence="1">The sequence shown here is derived from an EMBL/GenBank/DDBJ whole genome shotgun (WGS) entry which is preliminary data.</text>
</comment>
<dbReference type="GO" id="GO:0019135">
    <property type="term" value="F:deoxyhypusine monooxygenase activity"/>
    <property type="evidence" value="ECO:0007669"/>
    <property type="project" value="TreeGrafter"/>
</dbReference>
<dbReference type="PANTHER" id="PTHR12697:SF20">
    <property type="entry name" value="HEAT REPEAT-CONTAINING PROTEIN 4"/>
    <property type="match status" value="1"/>
</dbReference>
<name>A0A0P7HY15_9EURY</name>
<organism evidence="1 2">
    <name type="scientific">Halolamina pelagica</name>
    <dbReference type="NCBI Taxonomy" id="699431"/>
    <lineage>
        <taxon>Archaea</taxon>
        <taxon>Methanobacteriati</taxon>
        <taxon>Methanobacteriota</taxon>
        <taxon>Stenosarchaea group</taxon>
        <taxon>Halobacteria</taxon>
        <taxon>Halobacteriales</taxon>
        <taxon>Haloferacaceae</taxon>
    </lineage>
</organism>
<dbReference type="InterPro" id="IPR016024">
    <property type="entry name" value="ARM-type_fold"/>
</dbReference>